<dbReference type="InterPro" id="IPR009097">
    <property type="entry name" value="Cyclic_Pdiesterase"/>
</dbReference>
<name>R9PES3_PSEHS</name>
<evidence type="ECO:0000313" key="1">
    <source>
        <dbReference type="EMBL" id="GAC99757.1"/>
    </source>
</evidence>
<protein>
    <recommendedName>
        <fullName evidence="3">2',3'-cyclic-nucleotide 3'-phosphodiesterase</fullName>
    </recommendedName>
</protein>
<dbReference type="SUPFAM" id="SSF55144">
    <property type="entry name" value="LigT-like"/>
    <property type="match status" value="1"/>
</dbReference>
<dbReference type="eggNOG" id="ENOG502RE3R">
    <property type="taxonomic scope" value="Eukaryota"/>
</dbReference>
<dbReference type="RefSeq" id="XP_012193344.1">
    <property type="nucleotide sequence ID" value="XM_012337954.1"/>
</dbReference>
<proteinExistence type="predicted"/>
<dbReference type="OrthoDB" id="10263155at2759"/>
<dbReference type="GeneID" id="24112623"/>
<dbReference type="PANTHER" id="PTHR37474:SF1">
    <property type="entry name" value="2'-5' RNA LIGASE FAMILY PROTEIN"/>
    <property type="match status" value="1"/>
</dbReference>
<keyword evidence="2" id="KW-1185">Reference proteome</keyword>
<evidence type="ECO:0000313" key="2">
    <source>
        <dbReference type="Proteomes" id="UP000014071"/>
    </source>
</evidence>
<evidence type="ECO:0008006" key="3">
    <source>
        <dbReference type="Google" id="ProtNLM"/>
    </source>
</evidence>
<dbReference type="Gene3D" id="3.90.1140.10">
    <property type="entry name" value="Cyclic phosphodiesterase"/>
    <property type="match status" value="1"/>
</dbReference>
<dbReference type="HOGENOM" id="CLU_1137868_0_0_1"/>
<dbReference type="PANTHER" id="PTHR37474">
    <property type="entry name" value="RNA LIGASE/CYCLIC NUCLEOTIDE PHOSPHODIESTERASE"/>
    <property type="match status" value="1"/>
</dbReference>
<gene>
    <name evidence="1" type="ORF">PHSY_007360</name>
</gene>
<dbReference type="EMBL" id="DF238832">
    <property type="protein sequence ID" value="GAC99757.1"/>
    <property type="molecule type" value="Genomic_DNA"/>
</dbReference>
<organism evidence="1 2">
    <name type="scientific">Pseudozyma hubeiensis (strain SY62)</name>
    <name type="common">Yeast</name>
    <dbReference type="NCBI Taxonomy" id="1305764"/>
    <lineage>
        <taxon>Eukaryota</taxon>
        <taxon>Fungi</taxon>
        <taxon>Dikarya</taxon>
        <taxon>Basidiomycota</taxon>
        <taxon>Ustilaginomycotina</taxon>
        <taxon>Ustilaginomycetes</taxon>
        <taxon>Ustilaginales</taxon>
        <taxon>Ustilaginaceae</taxon>
        <taxon>Pseudozyma</taxon>
    </lineage>
</organism>
<reference evidence="2" key="1">
    <citation type="journal article" date="2013" name="Genome Announc.">
        <title>Draft genome sequence of the basidiomycetous yeast-like fungus Pseudozyma hubeiensis SY62, which produces an abundant amount of the biosurfactant mannosylerythritol lipids.</title>
        <authorList>
            <person name="Konishi M."/>
            <person name="Hatada Y."/>
            <person name="Horiuchi J."/>
        </authorList>
    </citation>
    <scope>NUCLEOTIDE SEQUENCE [LARGE SCALE GENOMIC DNA]</scope>
    <source>
        <strain evidence="2">SY62</strain>
    </source>
</reference>
<dbReference type="AlphaFoldDB" id="R9PES3"/>
<dbReference type="Proteomes" id="UP000014071">
    <property type="component" value="Unassembled WGS sequence"/>
</dbReference>
<sequence>MQHSAPPSRRNWSTPARAAYRELVAVLVILIKPQTTSDEQRFSTLQALRQRHDRAFDNWLPHITLIPPFILTVPSSASEETQPIESLHSSTLSSLVSAIREVCRHHPSHSLLLDQISTFPLRTNTNVHLRPYPTNFTDRFAPASSSRRTADDDSTHIVTLRSHLCKSLHPLLTSPAIRSNTPNQVFKPHVSVGQTTSPKATWHLCTEAEQLLKPTQAQQPPGMLCRVDAIQLMIKRKGDEGAYRIHTEIPLSSKV</sequence>
<dbReference type="Pfam" id="PF13563">
    <property type="entry name" value="2_5_RNA_ligase2"/>
    <property type="match status" value="1"/>
</dbReference>
<accession>R9PES3</accession>